<dbReference type="STRING" id="5364.A0A5C3MRC5"/>
<proteinExistence type="predicted"/>
<dbReference type="GO" id="GO:0005975">
    <property type="term" value="P:carbohydrate metabolic process"/>
    <property type="evidence" value="ECO:0007669"/>
    <property type="project" value="InterPro"/>
</dbReference>
<dbReference type="SUPFAM" id="SSF51445">
    <property type="entry name" value="(Trans)glycosidases"/>
    <property type="match status" value="1"/>
</dbReference>
<dbReference type="Gene3D" id="3.20.20.80">
    <property type="entry name" value="Glycosidases"/>
    <property type="match status" value="1"/>
</dbReference>
<dbReference type="OrthoDB" id="65569at2759"/>
<accession>A0A5C3MRC5</accession>
<dbReference type="InterPro" id="IPR001360">
    <property type="entry name" value="Glyco_hydro_1"/>
</dbReference>
<protein>
    <submittedName>
        <fullName evidence="1">Uncharacterized protein</fullName>
    </submittedName>
</protein>
<name>A0A5C3MRC5_9AGAM</name>
<dbReference type="AlphaFoldDB" id="A0A5C3MRC5"/>
<evidence type="ECO:0000313" key="2">
    <source>
        <dbReference type="Proteomes" id="UP000305948"/>
    </source>
</evidence>
<dbReference type="EMBL" id="ML213522">
    <property type="protein sequence ID" value="TFK47874.1"/>
    <property type="molecule type" value="Genomic_DNA"/>
</dbReference>
<sequence length="83" mass="9457">MTYMGEALLSIYEDGIPLIGTFTWWLLTQSFPAIGDDVKWTLGLGTRFGIQYVNYTTLTRTPKHSAFTLCQSLIWTYIKELTG</sequence>
<evidence type="ECO:0000313" key="1">
    <source>
        <dbReference type="EMBL" id="TFK47874.1"/>
    </source>
</evidence>
<reference evidence="1 2" key="1">
    <citation type="journal article" date="2019" name="Nat. Ecol. Evol.">
        <title>Megaphylogeny resolves global patterns of mushroom evolution.</title>
        <authorList>
            <person name="Varga T."/>
            <person name="Krizsan K."/>
            <person name="Foldi C."/>
            <person name="Dima B."/>
            <person name="Sanchez-Garcia M."/>
            <person name="Sanchez-Ramirez S."/>
            <person name="Szollosi G.J."/>
            <person name="Szarkandi J.G."/>
            <person name="Papp V."/>
            <person name="Albert L."/>
            <person name="Andreopoulos W."/>
            <person name="Angelini C."/>
            <person name="Antonin V."/>
            <person name="Barry K.W."/>
            <person name="Bougher N.L."/>
            <person name="Buchanan P."/>
            <person name="Buyck B."/>
            <person name="Bense V."/>
            <person name="Catcheside P."/>
            <person name="Chovatia M."/>
            <person name="Cooper J."/>
            <person name="Damon W."/>
            <person name="Desjardin D."/>
            <person name="Finy P."/>
            <person name="Geml J."/>
            <person name="Haridas S."/>
            <person name="Hughes K."/>
            <person name="Justo A."/>
            <person name="Karasinski D."/>
            <person name="Kautmanova I."/>
            <person name="Kiss B."/>
            <person name="Kocsube S."/>
            <person name="Kotiranta H."/>
            <person name="LaButti K.M."/>
            <person name="Lechner B.E."/>
            <person name="Liimatainen K."/>
            <person name="Lipzen A."/>
            <person name="Lukacs Z."/>
            <person name="Mihaltcheva S."/>
            <person name="Morgado L.N."/>
            <person name="Niskanen T."/>
            <person name="Noordeloos M.E."/>
            <person name="Ohm R.A."/>
            <person name="Ortiz-Santana B."/>
            <person name="Ovrebo C."/>
            <person name="Racz N."/>
            <person name="Riley R."/>
            <person name="Savchenko A."/>
            <person name="Shiryaev A."/>
            <person name="Soop K."/>
            <person name="Spirin V."/>
            <person name="Szebenyi C."/>
            <person name="Tomsovsky M."/>
            <person name="Tulloss R.E."/>
            <person name="Uehling J."/>
            <person name="Grigoriev I.V."/>
            <person name="Vagvolgyi C."/>
            <person name="Papp T."/>
            <person name="Martin F.M."/>
            <person name="Miettinen O."/>
            <person name="Hibbett D.S."/>
            <person name="Nagy L.G."/>
        </authorList>
    </citation>
    <scope>NUCLEOTIDE SEQUENCE [LARGE SCALE GENOMIC DNA]</scope>
    <source>
        <strain evidence="1 2">OMC1185</strain>
    </source>
</reference>
<dbReference type="InterPro" id="IPR017853">
    <property type="entry name" value="GH"/>
</dbReference>
<organism evidence="1 2">
    <name type="scientific">Heliocybe sulcata</name>
    <dbReference type="NCBI Taxonomy" id="5364"/>
    <lineage>
        <taxon>Eukaryota</taxon>
        <taxon>Fungi</taxon>
        <taxon>Dikarya</taxon>
        <taxon>Basidiomycota</taxon>
        <taxon>Agaricomycotina</taxon>
        <taxon>Agaricomycetes</taxon>
        <taxon>Gloeophyllales</taxon>
        <taxon>Gloeophyllaceae</taxon>
        <taxon>Heliocybe</taxon>
    </lineage>
</organism>
<dbReference type="Pfam" id="PF00232">
    <property type="entry name" value="Glyco_hydro_1"/>
    <property type="match status" value="1"/>
</dbReference>
<dbReference type="Proteomes" id="UP000305948">
    <property type="component" value="Unassembled WGS sequence"/>
</dbReference>
<keyword evidence="2" id="KW-1185">Reference proteome</keyword>
<gene>
    <name evidence="1" type="ORF">OE88DRAFT_1636061</name>
</gene>
<dbReference type="GO" id="GO:0004553">
    <property type="term" value="F:hydrolase activity, hydrolyzing O-glycosyl compounds"/>
    <property type="evidence" value="ECO:0007669"/>
    <property type="project" value="InterPro"/>
</dbReference>